<evidence type="ECO:0000313" key="9">
    <source>
        <dbReference type="Proteomes" id="UP001379533"/>
    </source>
</evidence>
<proteinExistence type="inferred from homology"/>
<evidence type="ECO:0000256" key="3">
    <source>
        <dbReference type="ARBA" id="ARBA00022692"/>
    </source>
</evidence>
<sequence>MKIAFATRARRRLRLAAMFLTMACTSTLAETASASDPDHVEWSRDWPRLRVVEGLNIVAMTIGSYAVNEYWKPATSASIRGGWLFDDAVRDALRGRTAGAQNWFIDAGDILYKGAVLLPYIVDVYVVALGIHQSADVAIEMMLINLQSLGTTGVVTLSVERGSARARPYTDQCQPDGTTRDGSGRTLANGCGNDGDFQSFYSGHAAAVATMAGLTCVHHQHLPLYGGGFADLAPCLLMMGAAAGTGVSRVVADRHWSTDVLMGWGVGALSGYVLPSLLHYGFGGGRALGEIRTAGMHMVPVPQVYTGGAGMGFAGVF</sequence>
<dbReference type="InterPro" id="IPR000326">
    <property type="entry name" value="PAP2/HPO"/>
</dbReference>
<name>A0ABZ2K6G8_9BACT</name>
<accession>A0ABZ2K6G8</accession>
<dbReference type="PANTHER" id="PTHR10165:SF35">
    <property type="entry name" value="RE23632P"/>
    <property type="match status" value="1"/>
</dbReference>
<evidence type="ECO:0000256" key="1">
    <source>
        <dbReference type="ARBA" id="ARBA00004141"/>
    </source>
</evidence>
<feature type="domain" description="Phosphatidic acid phosphatase type 2/haloperoxidase" evidence="7">
    <location>
        <begin position="143"/>
        <end position="275"/>
    </location>
</feature>
<keyword evidence="3" id="KW-0812">Transmembrane</keyword>
<evidence type="ECO:0000259" key="7">
    <source>
        <dbReference type="SMART" id="SM00014"/>
    </source>
</evidence>
<dbReference type="Gene3D" id="1.20.144.10">
    <property type="entry name" value="Phosphatidic acid phosphatase type 2/haloperoxidase"/>
    <property type="match status" value="1"/>
</dbReference>
<dbReference type="SUPFAM" id="SSF48317">
    <property type="entry name" value="Acid phosphatase/Vanadium-dependent haloperoxidase"/>
    <property type="match status" value="1"/>
</dbReference>
<organism evidence="8 9">
    <name type="scientific">Pendulispora brunnea</name>
    <dbReference type="NCBI Taxonomy" id="2905690"/>
    <lineage>
        <taxon>Bacteria</taxon>
        <taxon>Pseudomonadati</taxon>
        <taxon>Myxococcota</taxon>
        <taxon>Myxococcia</taxon>
        <taxon>Myxococcales</taxon>
        <taxon>Sorangiineae</taxon>
        <taxon>Pendulisporaceae</taxon>
        <taxon>Pendulispora</taxon>
    </lineage>
</organism>
<keyword evidence="9" id="KW-1185">Reference proteome</keyword>
<keyword evidence="6" id="KW-0732">Signal</keyword>
<evidence type="ECO:0000256" key="6">
    <source>
        <dbReference type="SAM" id="SignalP"/>
    </source>
</evidence>
<feature type="chain" id="PRO_5046449524" evidence="6">
    <location>
        <begin position="30"/>
        <end position="317"/>
    </location>
</feature>
<dbReference type="InterPro" id="IPR036938">
    <property type="entry name" value="PAP2/HPO_sf"/>
</dbReference>
<evidence type="ECO:0000313" key="8">
    <source>
        <dbReference type="EMBL" id="WXA93160.1"/>
    </source>
</evidence>
<comment type="subcellular location">
    <subcellularLocation>
        <location evidence="1">Membrane</location>
        <topology evidence="1">Multi-pass membrane protein</topology>
    </subcellularLocation>
</comment>
<keyword evidence="5" id="KW-0472">Membrane</keyword>
<dbReference type="RefSeq" id="WP_394843757.1">
    <property type="nucleotide sequence ID" value="NZ_CP089982.1"/>
</dbReference>
<protein>
    <submittedName>
        <fullName evidence="8">Phosphatase PAP2 family protein</fullName>
    </submittedName>
</protein>
<dbReference type="InterPro" id="IPR043216">
    <property type="entry name" value="PAP-like"/>
</dbReference>
<keyword evidence="4" id="KW-1133">Transmembrane helix</keyword>
<gene>
    <name evidence="8" type="ORF">LZC95_42750</name>
</gene>
<dbReference type="Pfam" id="PF01569">
    <property type="entry name" value="PAP2"/>
    <property type="match status" value="1"/>
</dbReference>
<dbReference type="SMART" id="SM00014">
    <property type="entry name" value="acidPPc"/>
    <property type="match status" value="1"/>
</dbReference>
<evidence type="ECO:0000256" key="2">
    <source>
        <dbReference type="ARBA" id="ARBA00008816"/>
    </source>
</evidence>
<feature type="signal peptide" evidence="6">
    <location>
        <begin position="1"/>
        <end position="29"/>
    </location>
</feature>
<dbReference type="PANTHER" id="PTHR10165">
    <property type="entry name" value="LIPID PHOSPHATE PHOSPHATASE"/>
    <property type="match status" value="1"/>
</dbReference>
<reference evidence="8 9" key="1">
    <citation type="submission" date="2021-12" db="EMBL/GenBank/DDBJ databases">
        <title>Discovery of the Pendulisporaceae a myxobacterial family with distinct sporulation behavior and unique specialized metabolism.</title>
        <authorList>
            <person name="Garcia R."/>
            <person name="Popoff A."/>
            <person name="Bader C.D."/>
            <person name="Loehr J."/>
            <person name="Walesch S."/>
            <person name="Walt C."/>
            <person name="Boldt J."/>
            <person name="Bunk B."/>
            <person name="Haeckl F.J.F.P.J."/>
            <person name="Gunesch A.P."/>
            <person name="Birkelbach J."/>
            <person name="Nuebel U."/>
            <person name="Pietschmann T."/>
            <person name="Bach T."/>
            <person name="Mueller R."/>
        </authorList>
    </citation>
    <scope>NUCLEOTIDE SEQUENCE [LARGE SCALE GENOMIC DNA]</scope>
    <source>
        <strain evidence="8 9">MSr12523</strain>
    </source>
</reference>
<evidence type="ECO:0000256" key="4">
    <source>
        <dbReference type="ARBA" id="ARBA00022989"/>
    </source>
</evidence>
<evidence type="ECO:0000256" key="5">
    <source>
        <dbReference type="ARBA" id="ARBA00023136"/>
    </source>
</evidence>
<dbReference type="EMBL" id="CP089982">
    <property type="protein sequence ID" value="WXA93160.1"/>
    <property type="molecule type" value="Genomic_DNA"/>
</dbReference>
<comment type="similarity">
    <text evidence="2">Belongs to the PA-phosphatase related phosphoesterase family.</text>
</comment>
<dbReference type="Proteomes" id="UP001379533">
    <property type="component" value="Chromosome"/>
</dbReference>